<dbReference type="RefSeq" id="WP_259623196.1">
    <property type="nucleotide sequence ID" value="NZ_JANYMP010000005.1"/>
</dbReference>
<dbReference type="PANTHER" id="PTHR35526">
    <property type="entry name" value="ANTI-SIGMA-F FACTOR RSBW-RELATED"/>
    <property type="match status" value="1"/>
</dbReference>
<dbReference type="InterPro" id="IPR050267">
    <property type="entry name" value="Anti-sigma-factor_SerPK"/>
</dbReference>
<keyword evidence="1" id="KW-0808">Transferase</keyword>
<dbReference type="EMBL" id="JANYMP010000005">
    <property type="protein sequence ID" value="MCS7477680.1"/>
    <property type="molecule type" value="Genomic_DNA"/>
</dbReference>
<keyword evidence="1" id="KW-0418">Kinase</keyword>
<dbReference type="InterPro" id="IPR003594">
    <property type="entry name" value="HATPase_dom"/>
</dbReference>
<dbReference type="CDD" id="cd16936">
    <property type="entry name" value="HATPase_RsbW-like"/>
    <property type="match status" value="1"/>
</dbReference>
<dbReference type="AlphaFoldDB" id="A0A9X2VJ49"/>
<feature type="domain" description="Histidine kinase/HSP90-like ATPase" evidence="2">
    <location>
        <begin position="88"/>
        <end position="203"/>
    </location>
</feature>
<dbReference type="PANTHER" id="PTHR35526:SF3">
    <property type="entry name" value="ANTI-SIGMA-F FACTOR RSBW"/>
    <property type="match status" value="1"/>
</dbReference>
<accession>A0A9X2VJ49</accession>
<dbReference type="InterPro" id="IPR036890">
    <property type="entry name" value="HATPase_C_sf"/>
</dbReference>
<dbReference type="SUPFAM" id="SSF55874">
    <property type="entry name" value="ATPase domain of HSP90 chaperone/DNA topoisomerase II/histidine kinase"/>
    <property type="match status" value="1"/>
</dbReference>
<reference evidence="3" key="1">
    <citation type="submission" date="2022-08" db="EMBL/GenBank/DDBJ databases">
        <authorList>
            <person name="Tistechok S."/>
            <person name="Samborskyy M."/>
            <person name="Roman I."/>
        </authorList>
    </citation>
    <scope>NUCLEOTIDE SEQUENCE</scope>
    <source>
        <strain evidence="3">DSM 103496</strain>
    </source>
</reference>
<dbReference type="GO" id="GO:0005524">
    <property type="term" value="F:ATP binding"/>
    <property type="evidence" value="ECO:0007669"/>
    <property type="project" value="UniProtKB-KW"/>
</dbReference>
<proteinExistence type="predicted"/>
<keyword evidence="3" id="KW-0547">Nucleotide-binding</keyword>
<dbReference type="GO" id="GO:0004674">
    <property type="term" value="F:protein serine/threonine kinase activity"/>
    <property type="evidence" value="ECO:0007669"/>
    <property type="project" value="UniProtKB-KW"/>
</dbReference>
<keyword evidence="1" id="KW-0723">Serine/threonine-protein kinase</keyword>
<name>A0A9X2VJ49_9PSEU</name>
<gene>
    <name evidence="3" type="ORF">NZH93_12515</name>
</gene>
<organism evidence="3 4">
    <name type="scientific">Umezawaea endophytica</name>
    <dbReference type="NCBI Taxonomy" id="1654476"/>
    <lineage>
        <taxon>Bacteria</taxon>
        <taxon>Bacillati</taxon>
        <taxon>Actinomycetota</taxon>
        <taxon>Actinomycetes</taxon>
        <taxon>Pseudonocardiales</taxon>
        <taxon>Pseudonocardiaceae</taxon>
        <taxon>Umezawaea</taxon>
    </lineage>
</organism>
<dbReference type="Pfam" id="PF13581">
    <property type="entry name" value="HATPase_c_2"/>
    <property type="match status" value="1"/>
</dbReference>
<protein>
    <submittedName>
        <fullName evidence="3">ATP-binding protein</fullName>
    </submittedName>
</protein>
<sequence length="208" mass="22827">MVEWHSTTRHADVADEEHFDMADPEATTMRPTTWPAITVDPAPVVGSSRPVVLPASELLLSQTSQVYLPVKGTQRTTLLTMSIARDDLATVRERVRLSLDWCSPDVVGDVELVATELISNAVDHARLPHQVTIASYVPRDVDPAVLIGRGEVLIEVLDGSRDLVPLINQSTAGPYRGRGMRLVQTLSRSWGVLRGERTKTVWAAMTLA</sequence>
<evidence type="ECO:0000259" key="2">
    <source>
        <dbReference type="Pfam" id="PF13581"/>
    </source>
</evidence>
<comment type="caution">
    <text evidence="3">The sequence shown here is derived from an EMBL/GenBank/DDBJ whole genome shotgun (WGS) entry which is preliminary data.</text>
</comment>
<keyword evidence="4" id="KW-1185">Reference proteome</keyword>
<evidence type="ECO:0000313" key="3">
    <source>
        <dbReference type="EMBL" id="MCS7477680.1"/>
    </source>
</evidence>
<dbReference type="Proteomes" id="UP001141259">
    <property type="component" value="Unassembled WGS sequence"/>
</dbReference>
<evidence type="ECO:0000256" key="1">
    <source>
        <dbReference type="ARBA" id="ARBA00022527"/>
    </source>
</evidence>
<evidence type="ECO:0000313" key="4">
    <source>
        <dbReference type="Proteomes" id="UP001141259"/>
    </source>
</evidence>
<dbReference type="Gene3D" id="3.30.565.10">
    <property type="entry name" value="Histidine kinase-like ATPase, C-terminal domain"/>
    <property type="match status" value="1"/>
</dbReference>
<keyword evidence="3" id="KW-0067">ATP-binding</keyword>